<keyword evidence="2 5" id="KW-0812">Transmembrane</keyword>
<comment type="subcellular location">
    <subcellularLocation>
        <location evidence="1">Membrane</location>
        <topology evidence="1">Multi-pass membrane protein</topology>
    </subcellularLocation>
</comment>
<dbReference type="GO" id="GO:0030416">
    <property type="term" value="P:methylamine metabolic process"/>
    <property type="evidence" value="ECO:0007669"/>
    <property type="project" value="InterPro"/>
</dbReference>
<keyword evidence="3 5" id="KW-1133">Transmembrane helix</keyword>
<evidence type="ECO:0000259" key="6">
    <source>
        <dbReference type="Pfam" id="PF07291"/>
    </source>
</evidence>
<evidence type="ECO:0000313" key="8">
    <source>
        <dbReference type="Proteomes" id="UP000324595"/>
    </source>
</evidence>
<dbReference type="GO" id="GO:0016020">
    <property type="term" value="C:membrane"/>
    <property type="evidence" value="ECO:0007669"/>
    <property type="project" value="UniProtKB-SubCell"/>
</dbReference>
<evidence type="ECO:0000256" key="3">
    <source>
        <dbReference type="ARBA" id="ARBA00022989"/>
    </source>
</evidence>
<feature type="transmembrane region" description="Helical" evidence="5">
    <location>
        <begin position="12"/>
        <end position="30"/>
    </location>
</feature>
<reference evidence="7 8" key="1">
    <citation type="submission" date="2019-07" db="EMBL/GenBank/DDBJ databases">
        <title>Genomic Encyclopedia of Archaeal and Bacterial Type Strains, Phase II (KMG-II): from individual species to whole genera.</title>
        <authorList>
            <person name="Goeker M."/>
        </authorList>
    </citation>
    <scope>NUCLEOTIDE SEQUENCE [LARGE SCALE GENOMIC DNA]</scope>
    <source>
        <strain evidence="7 8">DSM 21935</strain>
    </source>
</reference>
<dbReference type="InterPro" id="IPR009908">
    <property type="entry name" value="Methylamine_util_MauE"/>
</dbReference>
<evidence type="ECO:0000313" key="7">
    <source>
        <dbReference type="EMBL" id="TYP91667.1"/>
    </source>
</evidence>
<protein>
    <recommendedName>
        <fullName evidence="6">Methylamine utilisation protein MauE domain-containing protein</fullName>
    </recommendedName>
</protein>
<dbReference type="RefSeq" id="WP_148899810.1">
    <property type="nucleotide sequence ID" value="NZ_VNHY01000005.1"/>
</dbReference>
<evidence type="ECO:0000256" key="5">
    <source>
        <dbReference type="SAM" id="Phobius"/>
    </source>
</evidence>
<evidence type="ECO:0000256" key="4">
    <source>
        <dbReference type="ARBA" id="ARBA00023136"/>
    </source>
</evidence>
<feature type="transmembrane region" description="Helical" evidence="5">
    <location>
        <begin position="121"/>
        <end position="142"/>
    </location>
</feature>
<name>A0A5D3YJ55_9BACT</name>
<comment type="caution">
    <text evidence="7">The sequence shown here is derived from an EMBL/GenBank/DDBJ whole genome shotgun (WGS) entry which is preliminary data.</text>
</comment>
<dbReference type="Proteomes" id="UP000324595">
    <property type="component" value="Unassembled WGS sequence"/>
</dbReference>
<organism evidence="7 8">
    <name type="scientific">Fodinibius salinus</name>
    <dbReference type="NCBI Taxonomy" id="860790"/>
    <lineage>
        <taxon>Bacteria</taxon>
        <taxon>Pseudomonadati</taxon>
        <taxon>Balneolota</taxon>
        <taxon>Balneolia</taxon>
        <taxon>Balneolales</taxon>
        <taxon>Balneolaceae</taxon>
        <taxon>Fodinibius</taxon>
    </lineage>
</organism>
<proteinExistence type="predicted"/>
<dbReference type="AlphaFoldDB" id="A0A5D3YJ55"/>
<evidence type="ECO:0000256" key="2">
    <source>
        <dbReference type="ARBA" id="ARBA00022692"/>
    </source>
</evidence>
<keyword evidence="4 5" id="KW-0472">Membrane</keyword>
<dbReference type="Pfam" id="PF07291">
    <property type="entry name" value="MauE"/>
    <property type="match status" value="1"/>
</dbReference>
<feature type="transmembrane region" description="Helical" evidence="5">
    <location>
        <begin position="80"/>
        <end position="101"/>
    </location>
</feature>
<dbReference type="EMBL" id="VNHY01000005">
    <property type="protein sequence ID" value="TYP91667.1"/>
    <property type="molecule type" value="Genomic_DNA"/>
</dbReference>
<evidence type="ECO:0000256" key="1">
    <source>
        <dbReference type="ARBA" id="ARBA00004141"/>
    </source>
</evidence>
<dbReference type="OrthoDB" id="1524781at2"/>
<feature type="domain" description="Methylamine utilisation protein MauE" evidence="6">
    <location>
        <begin position="7"/>
        <end position="140"/>
    </location>
</feature>
<accession>A0A5D3YJ55</accession>
<gene>
    <name evidence="7" type="ORF">LX73_2491</name>
</gene>
<feature type="transmembrane region" description="Helical" evidence="5">
    <location>
        <begin position="50"/>
        <end position="73"/>
    </location>
</feature>
<keyword evidence="8" id="KW-1185">Reference proteome</keyword>
<sequence length="155" mass="17266">MQSTYRRYSLLAIRIILGAVFLFSGIGKLIDSGYVNYDLVRLLSSTYFWVIEYAAHIVISLSIAELVIVGFLCWEKYLKWTLTAALLLLAGFTSILGYFYLQGMNIASCGCFGAFSFGSGLEFTLIRNTVLMLLCIGGLVLIQAQKQQSSLNNHH</sequence>